<protein>
    <submittedName>
        <fullName evidence="2">Uncharacterized protein</fullName>
    </submittedName>
</protein>
<reference evidence="2" key="1">
    <citation type="submission" date="2022-09" db="EMBL/GenBank/DDBJ databases">
        <title>Maribacter litopenaei sp. nov., isolated from the intestinal tract of the Pacific White Shrimp, Litopenaeus vannamei.</title>
        <authorList>
            <person name="Kim S.Y."/>
            <person name="Hwang C.Y."/>
        </authorList>
    </citation>
    <scope>NUCLEOTIDE SEQUENCE</scope>
    <source>
        <strain evidence="2">HL-LV01</strain>
    </source>
</reference>
<keyword evidence="3" id="KW-1185">Reference proteome</keyword>
<keyword evidence="1" id="KW-1133">Transmembrane helix</keyword>
<evidence type="ECO:0000313" key="2">
    <source>
        <dbReference type="EMBL" id="UWX54380.1"/>
    </source>
</evidence>
<dbReference type="Proteomes" id="UP001059209">
    <property type="component" value="Chromosome"/>
</dbReference>
<name>A0ABY5Y8A4_9FLAO</name>
<keyword evidence="1" id="KW-0812">Transmembrane</keyword>
<evidence type="ECO:0000256" key="1">
    <source>
        <dbReference type="SAM" id="Phobius"/>
    </source>
</evidence>
<evidence type="ECO:0000313" key="3">
    <source>
        <dbReference type="Proteomes" id="UP001059209"/>
    </source>
</evidence>
<gene>
    <name evidence="2" type="ORF">NYZ99_15770</name>
</gene>
<dbReference type="EMBL" id="CP104205">
    <property type="protein sequence ID" value="UWX54380.1"/>
    <property type="molecule type" value="Genomic_DNA"/>
</dbReference>
<feature type="transmembrane region" description="Helical" evidence="1">
    <location>
        <begin position="51"/>
        <end position="79"/>
    </location>
</feature>
<organism evidence="2 3">
    <name type="scientific">Maribacter litopenaei</name>
    <dbReference type="NCBI Taxonomy" id="2976127"/>
    <lineage>
        <taxon>Bacteria</taxon>
        <taxon>Pseudomonadati</taxon>
        <taxon>Bacteroidota</taxon>
        <taxon>Flavobacteriia</taxon>
        <taxon>Flavobacteriales</taxon>
        <taxon>Flavobacteriaceae</taxon>
        <taxon>Maribacter</taxon>
    </lineage>
</organism>
<dbReference type="RefSeq" id="WP_260572239.1">
    <property type="nucleotide sequence ID" value="NZ_CP104205.1"/>
</dbReference>
<proteinExistence type="predicted"/>
<sequence>MNRFLAALIFGTVASLLWELDFDEILRFYILLPFFIALFKPLYLPEHLLGFVIGMVFTFGGILPILVGTVILIGCYLVYKTAMGFKSLFIQRN</sequence>
<accession>A0ABY5Y8A4</accession>
<keyword evidence="1" id="KW-0472">Membrane</keyword>
<feature type="transmembrane region" description="Helical" evidence="1">
    <location>
        <begin position="25"/>
        <end position="44"/>
    </location>
</feature>